<evidence type="ECO:0000313" key="12">
    <source>
        <dbReference type="EMBL" id="MQL53981.1"/>
    </source>
</evidence>
<feature type="transmembrane region" description="Helical" evidence="10">
    <location>
        <begin position="216"/>
        <end position="237"/>
    </location>
</feature>
<comment type="catalytic activity">
    <reaction evidence="1">
        <text>ATP + protein L-histidine = ADP + protein N-phospho-L-histidine.</text>
        <dbReference type="EC" id="2.7.13.3"/>
    </reaction>
</comment>
<dbReference type="Pfam" id="PF00512">
    <property type="entry name" value="HisKA"/>
    <property type="match status" value="1"/>
</dbReference>
<keyword evidence="5" id="KW-0547">Nucleotide-binding</keyword>
<dbReference type="InterPro" id="IPR003594">
    <property type="entry name" value="HATPase_dom"/>
</dbReference>
<dbReference type="PROSITE" id="PS50109">
    <property type="entry name" value="HIS_KIN"/>
    <property type="match status" value="1"/>
</dbReference>
<dbReference type="SMART" id="SM00387">
    <property type="entry name" value="HATPase_c"/>
    <property type="match status" value="1"/>
</dbReference>
<dbReference type="InterPro" id="IPR036097">
    <property type="entry name" value="HisK_dim/P_sf"/>
</dbReference>
<feature type="transmembrane region" description="Helical" evidence="10">
    <location>
        <begin position="20"/>
        <end position="41"/>
    </location>
</feature>
<dbReference type="CDD" id="cd00075">
    <property type="entry name" value="HATPase"/>
    <property type="match status" value="1"/>
</dbReference>
<dbReference type="SMART" id="SM00388">
    <property type="entry name" value="HisKA"/>
    <property type="match status" value="1"/>
</dbReference>
<protein>
    <recommendedName>
        <fullName evidence="2">histidine kinase</fullName>
        <ecNumber evidence="2">2.7.13.3</ecNumber>
    </recommendedName>
</protein>
<evidence type="ECO:0000256" key="9">
    <source>
        <dbReference type="SAM" id="Coils"/>
    </source>
</evidence>
<dbReference type="PRINTS" id="PR00344">
    <property type="entry name" value="BCTRLSENSOR"/>
</dbReference>
<evidence type="ECO:0000256" key="10">
    <source>
        <dbReference type="SAM" id="Phobius"/>
    </source>
</evidence>
<keyword evidence="10" id="KW-0472">Membrane</keyword>
<evidence type="ECO:0000256" key="2">
    <source>
        <dbReference type="ARBA" id="ARBA00012438"/>
    </source>
</evidence>
<keyword evidence="6 12" id="KW-0418">Kinase</keyword>
<dbReference type="CDD" id="cd00082">
    <property type="entry name" value="HisKA"/>
    <property type="match status" value="1"/>
</dbReference>
<dbReference type="Pfam" id="PF02518">
    <property type="entry name" value="HATPase_c"/>
    <property type="match status" value="1"/>
</dbReference>
<keyword evidence="9" id="KW-0175">Coiled coil</keyword>
<evidence type="ECO:0000256" key="1">
    <source>
        <dbReference type="ARBA" id="ARBA00000085"/>
    </source>
</evidence>
<evidence type="ECO:0000256" key="3">
    <source>
        <dbReference type="ARBA" id="ARBA00022553"/>
    </source>
</evidence>
<comment type="caution">
    <text evidence="12">The sequence shown here is derived from an EMBL/GenBank/DDBJ whole genome shotgun (WGS) entry which is preliminary data.</text>
</comment>
<keyword evidence="13" id="KW-1185">Reference proteome</keyword>
<dbReference type="EC" id="2.7.13.3" evidence="2"/>
<accession>A0A6N7IVP6</accession>
<dbReference type="PANTHER" id="PTHR43065:SF10">
    <property type="entry name" value="PEROXIDE STRESS-ACTIVATED HISTIDINE KINASE MAK3"/>
    <property type="match status" value="1"/>
</dbReference>
<dbReference type="Gene3D" id="1.10.287.130">
    <property type="match status" value="1"/>
</dbReference>
<dbReference type="SUPFAM" id="SSF55874">
    <property type="entry name" value="ATPase domain of HSP90 chaperone/DNA topoisomerase II/histidine kinase"/>
    <property type="match status" value="1"/>
</dbReference>
<dbReference type="PANTHER" id="PTHR43065">
    <property type="entry name" value="SENSOR HISTIDINE KINASE"/>
    <property type="match status" value="1"/>
</dbReference>
<evidence type="ECO:0000259" key="11">
    <source>
        <dbReference type="PROSITE" id="PS50109"/>
    </source>
</evidence>
<keyword evidence="7" id="KW-0067">ATP-binding</keyword>
<dbReference type="InterPro" id="IPR004358">
    <property type="entry name" value="Sig_transdc_His_kin-like_C"/>
</dbReference>
<feature type="coiled-coil region" evidence="9">
    <location>
        <begin position="268"/>
        <end position="295"/>
    </location>
</feature>
<dbReference type="Gene3D" id="3.30.565.10">
    <property type="entry name" value="Histidine kinase-like ATPase, C-terminal domain"/>
    <property type="match status" value="1"/>
</dbReference>
<dbReference type="OrthoDB" id="9764522at2"/>
<dbReference type="GO" id="GO:0000155">
    <property type="term" value="F:phosphorelay sensor kinase activity"/>
    <property type="evidence" value="ECO:0007669"/>
    <property type="project" value="InterPro"/>
</dbReference>
<evidence type="ECO:0000256" key="4">
    <source>
        <dbReference type="ARBA" id="ARBA00022679"/>
    </source>
</evidence>
<keyword evidence="3" id="KW-0597">Phosphoprotein</keyword>
<keyword evidence="8" id="KW-0902">Two-component regulatory system</keyword>
<evidence type="ECO:0000256" key="6">
    <source>
        <dbReference type="ARBA" id="ARBA00022777"/>
    </source>
</evidence>
<name>A0A6N7IVP6_9FIRM</name>
<keyword evidence="4" id="KW-0808">Transferase</keyword>
<reference evidence="12 13" key="1">
    <citation type="submission" date="2019-10" db="EMBL/GenBank/DDBJ databases">
        <title>Comparative genomics of sulfur disproportionating microorganisms.</title>
        <authorList>
            <person name="Ward L.M."/>
            <person name="Bertran E."/>
            <person name="Johnston D."/>
        </authorList>
    </citation>
    <scope>NUCLEOTIDE SEQUENCE [LARGE SCALE GENOMIC DNA]</scope>
    <source>
        <strain evidence="12 13">DSM 14055</strain>
    </source>
</reference>
<organism evidence="12 13">
    <name type="scientific">Desulfofundulus thermobenzoicus</name>
    <dbReference type="NCBI Taxonomy" id="29376"/>
    <lineage>
        <taxon>Bacteria</taxon>
        <taxon>Bacillati</taxon>
        <taxon>Bacillota</taxon>
        <taxon>Clostridia</taxon>
        <taxon>Eubacteriales</taxon>
        <taxon>Peptococcaceae</taxon>
        <taxon>Desulfofundulus</taxon>
    </lineage>
</organism>
<dbReference type="EMBL" id="WHYR01000091">
    <property type="protein sequence ID" value="MQL53981.1"/>
    <property type="molecule type" value="Genomic_DNA"/>
</dbReference>
<dbReference type="InterPro" id="IPR036890">
    <property type="entry name" value="HATPase_C_sf"/>
</dbReference>
<evidence type="ECO:0000256" key="7">
    <source>
        <dbReference type="ARBA" id="ARBA00022840"/>
    </source>
</evidence>
<sequence length="516" mass="57759">MAGIAFANKVRSWRSLRFQIIVITTVLLLIPLLLVVYDFYFATRSEEAMLSALEERLGSLLHNQVVPELNQTLEKRLQGKSLLSLEPETRAVLLQSCFDETVKPLVPNFPGVRFGLYLPDNKQIYVHGFLHQYRNLSPEESREREKRILNEADPGLVAVAASGRPLARLTTSLNDETFEYLTPVLVEGKVVAIAWVDERLHPIFAQSRFFRLAFRYIALFVFFACAAGALFLVHTLAKTVNRIKEGLNLMEKDINRHLPDLPGEGGQIARAINRMAAAIAEKEKLEEQLHRSERLAALGRLVTGVAHELRNPIAVIKTTVQVMETDMKNCTSLVQYTRIIQEQIDRQNRIIQELLDFGRPTKQFVHPVSVNTLVEKVLTFTAPMLKQHNIKLVVDKDPALPPTELDGERIKQVFVNLILNAVQAMPQGGTLTIRTRTAGSFVEVIFSDTGRGIPPAEVHHIFDPFYTTRENGTGLGLSISHQIVANHDGQIDVTSSDQGTAFTVRLPVQKTTGGQA</sequence>
<evidence type="ECO:0000256" key="5">
    <source>
        <dbReference type="ARBA" id="ARBA00022741"/>
    </source>
</evidence>
<proteinExistence type="predicted"/>
<dbReference type="GO" id="GO:0005524">
    <property type="term" value="F:ATP binding"/>
    <property type="evidence" value="ECO:0007669"/>
    <property type="project" value="UniProtKB-KW"/>
</dbReference>
<dbReference type="InterPro" id="IPR005467">
    <property type="entry name" value="His_kinase_dom"/>
</dbReference>
<dbReference type="AlphaFoldDB" id="A0A6N7IVP6"/>
<dbReference type="Proteomes" id="UP000441717">
    <property type="component" value="Unassembled WGS sequence"/>
</dbReference>
<dbReference type="SUPFAM" id="SSF47384">
    <property type="entry name" value="Homodimeric domain of signal transducing histidine kinase"/>
    <property type="match status" value="1"/>
</dbReference>
<evidence type="ECO:0000313" key="13">
    <source>
        <dbReference type="Proteomes" id="UP000441717"/>
    </source>
</evidence>
<feature type="domain" description="Histidine kinase" evidence="11">
    <location>
        <begin position="304"/>
        <end position="510"/>
    </location>
</feature>
<keyword evidence="10" id="KW-0812">Transmembrane</keyword>
<dbReference type="InterPro" id="IPR003661">
    <property type="entry name" value="HisK_dim/P_dom"/>
</dbReference>
<evidence type="ECO:0000256" key="8">
    <source>
        <dbReference type="ARBA" id="ARBA00023012"/>
    </source>
</evidence>
<gene>
    <name evidence="12" type="ORF">GFC01_17305</name>
</gene>
<keyword evidence="10" id="KW-1133">Transmembrane helix</keyword>